<sequence length="83" mass="9005">MINSDAGAVHITRGKHPVTAEVDCAYLEVVDVIAGLVDENTRRVYTRGEVCFETSPMCDEGVDNCGAYRSVWCDGPPPECEPS</sequence>
<protein>
    <submittedName>
        <fullName evidence="1">Uncharacterized protein</fullName>
    </submittedName>
</protein>
<proteinExistence type="predicted"/>
<dbReference type="Proteomes" id="UP001164459">
    <property type="component" value="Chromosome"/>
</dbReference>
<dbReference type="RefSeq" id="WP_269034669.1">
    <property type="nucleotide sequence ID" value="NZ_CP114040.1"/>
</dbReference>
<name>A0ABY7GZN7_9BACT</name>
<organism evidence="1 2">
    <name type="scientific">Nannocystis punicea</name>
    <dbReference type="NCBI Taxonomy" id="2995304"/>
    <lineage>
        <taxon>Bacteria</taxon>
        <taxon>Pseudomonadati</taxon>
        <taxon>Myxococcota</taxon>
        <taxon>Polyangia</taxon>
        <taxon>Nannocystales</taxon>
        <taxon>Nannocystaceae</taxon>
        <taxon>Nannocystis</taxon>
    </lineage>
</organism>
<keyword evidence="2" id="KW-1185">Reference proteome</keyword>
<evidence type="ECO:0000313" key="1">
    <source>
        <dbReference type="EMBL" id="WAS92320.1"/>
    </source>
</evidence>
<dbReference type="EMBL" id="CP114040">
    <property type="protein sequence ID" value="WAS92320.1"/>
    <property type="molecule type" value="Genomic_DNA"/>
</dbReference>
<gene>
    <name evidence="1" type="ORF">O0S08_39585</name>
</gene>
<evidence type="ECO:0000313" key="2">
    <source>
        <dbReference type="Proteomes" id="UP001164459"/>
    </source>
</evidence>
<reference evidence="1" key="1">
    <citation type="submission" date="2022-11" db="EMBL/GenBank/DDBJ databases">
        <title>Minimal conservation of predation-associated metabolite biosynthetic gene clusters underscores biosynthetic potential of Myxococcota including descriptions for ten novel species: Archangium lansinium sp. nov., Myxococcus landrumus sp. nov., Nannocystis bai.</title>
        <authorList>
            <person name="Ahearne A."/>
            <person name="Stevens C."/>
            <person name="Dowd S."/>
        </authorList>
    </citation>
    <scope>NUCLEOTIDE SEQUENCE</scope>
    <source>
        <strain evidence="1">Fl3</strain>
    </source>
</reference>
<accession>A0ABY7GZN7</accession>